<evidence type="ECO:0000256" key="4">
    <source>
        <dbReference type="ARBA" id="ARBA00022723"/>
    </source>
</evidence>
<evidence type="ECO:0000259" key="7">
    <source>
        <dbReference type="PROSITE" id="PS51379"/>
    </source>
</evidence>
<keyword evidence="4" id="KW-0479">Metal-binding</keyword>
<dbReference type="InterPro" id="IPR034457">
    <property type="entry name" value="Organic_radical-activating"/>
</dbReference>
<protein>
    <submittedName>
        <fullName evidence="9">Glycyl-radical enzyme activating protein family</fullName>
    </submittedName>
</protein>
<dbReference type="Gene3D" id="3.30.70.20">
    <property type="match status" value="1"/>
</dbReference>
<dbReference type="PROSITE" id="PS00198">
    <property type="entry name" value="4FE4S_FER_1"/>
    <property type="match status" value="2"/>
</dbReference>
<dbReference type="KEGG" id="tai:Taci_1438"/>
<feature type="domain" description="4Fe-4S ferredoxin-type" evidence="7">
    <location>
        <begin position="46"/>
        <end position="75"/>
    </location>
</feature>
<dbReference type="OrthoDB" id="9782387at2"/>
<organism evidence="9 10">
    <name type="scientific">Thermanaerovibrio acidaminovorans (strain ATCC 49978 / DSM 6589 / Su883)</name>
    <name type="common">Selenomonas acidaminovorans</name>
    <dbReference type="NCBI Taxonomy" id="525903"/>
    <lineage>
        <taxon>Bacteria</taxon>
        <taxon>Thermotogati</taxon>
        <taxon>Synergistota</taxon>
        <taxon>Synergistia</taxon>
        <taxon>Synergistales</taxon>
        <taxon>Synergistaceae</taxon>
        <taxon>Thermanaerovibrio</taxon>
    </lineage>
</organism>
<evidence type="ECO:0000256" key="3">
    <source>
        <dbReference type="ARBA" id="ARBA00022691"/>
    </source>
</evidence>
<keyword evidence="5" id="KW-0408">Iron</keyword>
<feature type="domain" description="Radical SAM core" evidence="8">
    <location>
        <begin position="15"/>
        <end position="296"/>
    </location>
</feature>
<evidence type="ECO:0000313" key="9">
    <source>
        <dbReference type="EMBL" id="ACZ19668.1"/>
    </source>
</evidence>
<dbReference type="InterPro" id="IPR007197">
    <property type="entry name" value="rSAM"/>
</dbReference>
<dbReference type="EnsemblBacteria" id="ACZ19668">
    <property type="protein sequence ID" value="ACZ19668"/>
    <property type="gene ID" value="Taci_1438"/>
</dbReference>
<keyword evidence="3" id="KW-0949">S-adenosyl-L-methionine</keyword>
<accession>D1B6M7</accession>
<dbReference type="SUPFAM" id="SSF54862">
    <property type="entry name" value="4Fe-4S ferredoxins"/>
    <property type="match status" value="1"/>
</dbReference>
<dbReference type="GO" id="GO:0046872">
    <property type="term" value="F:metal ion binding"/>
    <property type="evidence" value="ECO:0007669"/>
    <property type="project" value="UniProtKB-KW"/>
</dbReference>
<dbReference type="EMBL" id="CP001818">
    <property type="protein sequence ID" value="ACZ19668.1"/>
    <property type="molecule type" value="Genomic_DNA"/>
</dbReference>
<keyword evidence="6" id="KW-0411">Iron-sulfur</keyword>
<evidence type="ECO:0000256" key="1">
    <source>
        <dbReference type="ARBA" id="ARBA00001966"/>
    </source>
</evidence>
<gene>
    <name evidence="9" type="ordered locus">Taci_1438</name>
</gene>
<dbReference type="PANTHER" id="PTHR30352">
    <property type="entry name" value="PYRUVATE FORMATE-LYASE-ACTIVATING ENZYME"/>
    <property type="match status" value="1"/>
</dbReference>
<dbReference type="GO" id="GO:0051539">
    <property type="term" value="F:4 iron, 4 sulfur cluster binding"/>
    <property type="evidence" value="ECO:0007669"/>
    <property type="project" value="UniProtKB-KW"/>
</dbReference>
<sequence length="301" mass="32815">MVKGLVFDVKRYSIHDGPGIRTTFHLKGCPLRCRWCHNPEGLDFEPSVWHFPERCVGCGRCALACPAGAISYGEHLRLDRSRCVRCGMCAQACPADAMRLLGWAMTPRELLAQALKDEIFYDQSGGGVTLSGGEPLSQGEFLLESLELLKSCGIHTAVDTSGYAPVDLVLRVSHLSDLILYDLKHMDDRAHRLHTGVSNVPILENLKALAEEGANVWVRFPMIPAVNDSPGNLSAMGEFLASIGIRRLSVLPYHSAGLVKGRRLGEDLPLEPFEGDAPSKERIAQVVECLEGMGLEVKVGG</sequence>
<dbReference type="Pfam" id="PF00037">
    <property type="entry name" value="Fer4"/>
    <property type="match status" value="1"/>
</dbReference>
<dbReference type="InterPro" id="IPR017900">
    <property type="entry name" value="4Fe4S_Fe_S_CS"/>
</dbReference>
<dbReference type="SFLD" id="SFLDS00029">
    <property type="entry name" value="Radical_SAM"/>
    <property type="match status" value="1"/>
</dbReference>
<dbReference type="RefSeq" id="WP_012870179.1">
    <property type="nucleotide sequence ID" value="NC_013522.1"/>
</dbReference>
<evidence type="ECO:0000259" key="8">
    <source>
        <dbReference type="PROSITE" id="PS51918"/>
    </source>
</evidence>
<dbReference type="InterPro" id="IPR012839">
    <property type="entry name" value="Organic_radical_activase"/>
</dbReference>
<dbReference type="Pfam" id="PF04055">
    <property type="entry name" value="Radical_SAM"/>
    <property type="match status" value="1"/>
</dbReference>
<evidence type="ECO:0000313" key="10">
    <source>
        <dbReference type="Proteomes" id="UP000002030"/>
    </source>
</evidence>
<dbReference type="PATRIC" id="fig|525903.6.peg.1438"/>
<dbReference type="PROSITE" id="PS51918">
    <property type="entry name" value="RADICAL_SAM"/>
    <property type="match status" value="1"/>
</dbReference>
<evidence type="ECO:0000256" key="2">
    <source>
        <dbReference type="ARBA" id="ARBA00022485"/>
    </source>
</evidence>
<dbReference type="SFLD" id="SFLDG01066">
    <property type="entry name" value="organic_radical-activating_enz"/>
    <property type="match status" value="1"/>
</dbReference>
<keyword evidence="10" id="KW-1185">Reference proteome</keyword>
<dbReference type="InterPro" id="IPR040074">
    <property type="entry name" value="BssD/PflA/YjjW"/>
</dbReference>
<dbReference type="SUPFAM" id="SSF102114">
    <property type="entry name" value="Radical SAM enzymes"/>
    <property type="match status" value="1"/>
</dbReference>
<dbReference type="Gene3D" id="3.80.30.10">
    <property type="entry name" value="pyruvate-formate lyase- activating enzyme"/>
    <property type="match status" value="1"/>
</dbReference>
<dbReference type="SFLD" id="SFLDG01118">
    <property type="entry name" value="activating_enzymes__group_2"/>
    <property type="match status" value="1"/>
</dbReference>
<feature type="domain" description="4Fe-4S ferredoxin-type" evidence="7">
    <location>
        <begin position="76"/>
        <end position="103"/>
    </location>
</feature>
<dbReference type="STRING" id="525903.Taci_1438"/>
<dbReference type="InterPro" id="IPR017896">
    <property type="entry name" value="4Fe4S_Fe-S-bd"/>
</dbReference>
<dbReference type="PANTHER" id="PTHR30352:SF4">
    <property type="entry name" value="PYRUVATE FORMATE-LYASE 2-ACTIVATING ENZYME"/>
    <property type="match status" value="1"/>
</dbReference>
<name>D1B6M7_THEAS</name>
<keyword evidence="2" id="KW-0004">4Fe-4S</keyword>
<dbReference type="PROSITE" id="PS51379">
    <property type="entry name" value="4FE4S_FER_2"/>
    <property type="match status" value="2"/>
</dbReference>
<dbReference type="InterPro" id="IPR058240">
    <property type="entry name" value="rSAM_sf"/>
</dbReference>
<dbReference type="NCBIfam" id="TIGR02494">
    <property type="entry name" value="PFLE_PFLC"/>
    <property type="match status" value="1"/>
</dbReference>
<dbReference type="HOGENOM" id="CLU_058969_0_0_0"/>
<evidence type="ECO:0000256" key="6">
    <source>
        <dbReference type="ARBA" id="ARBA00023014"/>
    </source>
</evidence>
<proteinExistence type="predicted"/>
<dbReference type="PIRSF" id="PIRSF000371">
    <property type="entry name" value="PFL_act_enz"/>
    <property type="match status" value="1"/>
</dbReference>
<reference evidence="9 10" key="1">
    <citation type="journal article" date="2009" name="Stand. Genomic Sci.">
        <title>Complete genome sequence of Thermanaerovibrio acidaminovorans type strain (Su883).</title>
        <authorList>
            <person name="Chovatia M."/>
            <person name="Sikorski J."/>
            <person name="Schroder M."/>
            <person name="Lapidus A."/>
            <person name="Nolan M."/>
            <person name="Tice H."/>
            <person name="Glavina Del Rio T."/>
            <person name="Copeland A."/>
            <person name="Cheng J.F."/>
            <person name="Lucas S."/>
            <person name="Chen F."/>
            <person name="Bruce D."/>
            <person name="Goodwin L."/>
            <person name="Pitluck S."/>
            <person name="Ivanova N."/>
            <person name="Mavromatis K."/>
            <person name="Ovchinnikova G."/>
            <person name="Pati A."/>
            <person name="Chen A."/>
            <person name="Palaniappan K."/>
            <person name="Land M."/>
            <person name="Hauser L."/>
            <person name="Chang Y.J."/>
            <person name="Jeffries C.D."/>
            <person name="Chain P."/>
            <person name="Saunders E."/>
            <person name="Detter J.C."/>
            <person name="Brettin T."/>
            <person name="Rohde M."/>
            <person name="Goker M."/>
            <person name="Spring S."/>
            <person name="Bristow J."/>
            <person name="Markowitz V."/>
            <person name="Hugenholtz P."/>
            <person name="Kyrpides N.C."/>
            <person name="Klenk H.P."/>
            <person name="Eisen J.A."/>
        </authorList>
    </citation>
    <scope>NUCLEOTIDE SEQUENCE [LARGE SCALE GENOMIC DNA]</scope>
    <source>
        <strain evidence="10">ATCC 49978 / DSM 6589 / Su883</strain>
    </source>
</reference>
<dbReference type="Proteomes" id="UP000002030">
    <property type="component" value="Chromosome"/>
</dbReference>
<comment type="cofactor">
    <cofactor evidence="1">
        <name>[4Fe-4S] cluster</name>
        <dbReference type="ChEBI" id="CHEBI:49883"/>
    </cofactor>
</comment>
<dbReference type="AlphaFoldDB" id="D1B6M7"/>
<evidence type="ECO:0000256" key="5">
    <source>
        <dbReference type="ARBA" id="ARBA00023004"/>
    </source>
</evidence>
<dbReference type="eggNOG" id="COG1180">
    <property type="taxonomic scope" value="Bacteria"/>
</dbReference>
<dbReference type="GO" id="GO:0016491">
    <property type="term" value="F:oxidoreductase activity"/>
    <property type="evidence" value="ECO:0007669"/>
    <property type="project" value="InterPro"/>
</dbReference>